<dbReference type="PIRSF" id="PIRSF001434">
    <property type="entry name" value="CGS"/>
    <property type="match status" value="1"/>
</dbReference>
<feature type="modified residue" description="N6-(pyridoxal phosphate)lysine" evidence="6">
    <location>
        <position position="205"/>
    </location>
</feature>
<evidence type="ECO:0000256" key="1">
    <source>
        <dbReference type="ARBA" id="ARBA00001933"/>
    </source>
</evidence>
<dbReference type="SUPFAM" id="SSF53383">
    <property type="entry name" value="PLP-dependent transferases"/>
    <property type="match status" value="1"/>
</dbReference>
<dbReference type="InterPro" id="IPR000277">
    <property type="entry name" value="Cys/Met-Metab_PyrdxlP-dep_enz"/>
</dbReference>
<comment type="similarity">
    <text evidence="2 7">Belongs to the trans-sulfuration enzymes family.</text>
</comment>
<dbReference type="PANTHER" id="PTHR43500">
    <property type="entry name" value="CYSTATHIONINE BETA-LYASE-RELATED"/>
    <property type="match status" value="1"/>
</dbReference>
<evidence type="ECO:0000256" key="7">
    <source>
        <dbReference type="RuleBase" id="RU362118"/>
    </source>
</evidence>
<reference evidence="8 9" key="1">
    <citation type="journal article" date="2017" name="Int J Environ Stud">
        <title>Does the Miocene-Pliocene relict legume Oxytropis triphylla form nitrogen-fixing nodules with a combination of bacterial strains?</title>
        <authorList>
            <person name="Safronova V."/>
            <person name="Belimov A."/>
            <person name="Sazanova A."/>
            <person name="Kuznetsova I."/>
            <person name="Popova J."/>
            <person name="Andronov E."/>
            <person name="Verkhozina A."/>
            <person name="Tikhonovich I."/>
        </authorList>
    </citation>
    <scope>NUCLEOTIDE SEQUENCE [LARGE SCALE GENOMIC DNA]</scope>
    <source>
        <strain evidence="8 9">Tri-38</strain>
    </source>
</reference>
<dbReference type="InterPro" id="IPR015422">
    <property type="entry name" value="PyrdxlP-dep_Trfase_small"/>
</dbReference>
<evidence type="ECO:0000256" key="4">
    <source>
        <dbReference type="ARBA" id="ARBA00023239"/>
    </source>
</evidence>
<gene>
    <name evidence="8" type="ORF">B5P45_09540</name>
</gene>
<evidence type="ECO:0000313" key="9">
    <source>
        <dbReference type="Proteomes" id="UP000232163"/>
    </source>
</evidence>
<dbReference type="Gene3D" id="3.40.640.10">
    <property type="entry name" value="Type I PLP-dependent aspartate aminotransferase-like (Major domain)"/>
    <property type="match status" value="1"/>
</dbReference>
<comment type="caution">
    <text evidence="8">The sequence shown here is derived from an EMBL/GenBank/DDBJ whole genome shotgun (WGS) entry which is preliminary data.</text>
</comment>
<dbReference type="KEGG" id="pht:BLM14_22450"/>
<protein>
    <submittedName>
        <fullName evidence="8">Cystathionine beta-lyase</fullName>
    </submittedName>
</protein>
<dbReference type="GO" id="GO:0047804">
    <property type="term" value="F:cysteine-S-conjugate beta-lyase activity"/>
    <property type="evidence" value="ECO:0007669"/>
    <property type="project" value="InterPro"/>
</dbReference>
<dbReference type="GO" id="GO:0019346">
    <property type="term" value="P:transsulfuration"/>
    <property type="evidence" value="ECO:0007669"/>
    <property type="project" value="InterPro"/>
</dbReference>
<proteinExistence type="inferred from homology"/>
<comment type="catalytic activity">
    <reaction evidence="5">
        <text>L,L-cystathionine + H2O = L-homocysteine + pyruvate + NH4(+)</text>
        <dbReference type="Rhea" id="RHEA:13965"/>
        <dbReference type="ChEBI" id="CHEBI:15361"/>
        <dbReference type="ChEBI" id="CHEBI:15377"/>
        <dbReference type="ChEBI" id="CHEBI:28938"/>
        <dbReference type="ChEBI" id="CHEBI:58161"/>
        <dbReference type="ChEBI" id="CHEBI:58199"/>
    </reaction>
</comment>
<dbReference type="OrthoDB" id="9790858at2"/>
<evidence type="ECO:0000256" key="5">
    <source>
        <dbReference type="ARBA" id="ARBA00047517"/>
    </source>
</evidence>
<dbReference type="NCBIfam" id="TIGR01324">
    <property type="entry name" value="cysta_beta_ly_B"/>
    <property type="match status" value="1"/>
</dbReference>
<dbReference type="InterPro" id="IPR015421">
    <property type="entry name" value="PyrdxlP-dep_Trfase_major"/>
</dbReference>
<keyword evidence="4 8" id="KW-0456">Lyase</keyword>
<dbReference type="RefSeq" id="WP_100002129.1">
    <property type="nucleotide sequence ID" value="NZ_CP017941.1"/>
</dbReference>
<dbReference type="PANTHER" id="PTHR43500:SF1">
    <property type="entry name" value="CYSTATHIONINE BETA-LYASE-RELATED"/>
    <property type="match status" value="1"/>
</dbReference>
<sequence>MHDDTRCLQIDDATAPSGFQSLSFPVFRGSTVVFPTVEAYQRRRETFYDGYSYGLYGTPTSRALEARIASLENGATSHVVPSGLAAIVLTILAVAKAGDQVLLPDSVYDPVRTLSDNFLSFLGIQVGYYDPLIGGEIAALIDDRVKLVLVESPGSATMEIQDMAAIVSAARANGSRVAADNTWATPLRFKPLDMGIDFSICAISKYLGGHSDVLMGSVTVRDEVLYRRLRDVSRYLGYGVSPEDCSLVLRGIETLPVRLDRSEANALAIAKWFEDRPEVVDVLHPALPSHPGHELWQRDFLGSSGLFSVILQPWTRPHLASVIESLEFFSIGASWGGTKSIVAVMDPPPVRTATRITEQGPLIRFSIGLEHVDDLLADLERAFRLLEAEMVEPLTPSIRQGI</sequence>
<organism evidence="8 9">
    <name type="scientific">Phyllobacterium zundukense</name>
    <dbReference type="NCBI Taxonomy" id="1867719"/>
    <lineage>
        <taxon>Bacteria</taxon>
        <taxon>Pseudomonadati</taxon>
        <taxon>Pseudomonadota</taxon>
        <taxon>Alphaproteobacteria</taxon>
        <taxon>Hyphomicrobiales</taxon>
        <taxon>Phyllobacteriaceae</taxon>
        <taxon>Phyllobacterium</taxon>
    </lineage>
</organism>
<dbReference type="EMBL" id="MZMT01000024">
    <property type="protein sequence ID" value="PIO45038.1"/>
    <property type="molecule type" value="Genomic_DNA"/>
</dbReference>
<evidence type="ECO:0000313" key="8">
    <source>
        <dbReference type="EMBL" id="PIO45038.1"/>
    </source>
</evidence>
<keyword evidence="3 6" id="KW-0663">Pyridoxal phosphate</keyword>
<dbReference type="GO" id="GO:0030170">
    <property type="term" value="F:pyridoxal phosphate binding"/>
    <property type="evidence" value="ECO:0007669"/>
    <property type="project" value="InterPro"/>
</dbReference>
<evidence type="ECO:0000256" key="3">
    <source>
        <dbReference type="ARBA" id="ARBA00022898"/>
    </source>
</evidence>
<dbReference type="GO" id="GO:0019450">
    <property type="term" value="P:L-cysteine catabolic process to pyruvate"/>
    <property type="evidence" value="ECO:0007669"/>
    <property type="project" value="TreeGrafter"/>
</dbReference>
<keyword evidence="9" id="KW-1185">Reference proteome</keyword>
<dbReference type="InterPro" id="IPR006233">
    <property type="entry name" value="Cys_b_lyase_bac"/>
</dbReference>
<dbReference type="InterPro" id="IPR015424">
    <property type="entry name" value="PyrdxlP-dep_Trfase"/>
</dbReference>
<dbReference type="Proteomes" id="UP000232163">
    <property type="component" value="Unassembled WGS sequence"/>
</dbReference>
<dbReference type="AlphaFoldDB" id="A0A2N9VZX0"/>
<accession>A0A2N9VZX0</accession>
<name>A0A2N9VZX0_9HYPH</name>
<dbReference type="FunFam" id="3.40.640.10:FF:000046">
    <property type="entry name" value="Cystathionine gamma-lyase"/>
    <property type="match status" value="1"/>
</dbReference>
<dbReference type="Pfam" id="PF01053">
    <property type="entry name" value="Cys_Met_Meta_PP"/>
    <property type="match status" value="1"/>
</dbReference>
<evidence type="ECO:0000256" key="6">
    <source>
        <dbReference type="PIRSR" id="PIRSR001434-2"/>
    </source>
</evidence>
<dbReference type="Gene3D" id="3.90.1150.10">
    <property type="entry name" value="Aspartate Aminotransferase, domain 1"/>
    <property type="match status" value="1"/>
</dbReference>
<evidence type="ECO:0000256" key="2">
    <source>
        <dbReference type="ARBA" id="ARBA00009077"/>
    </source>
</evidence>
<comment type="cofactor">
    <cofactor evidence="1 7">
        <name>pyridoxal 5'-phosphate</name>
        <dbReference type="ChEBI" id="CHEBI:597326"/>
    </cofactor>
</comment>